<dbReference type="AlphaFoldDB" id="A0A5B0MET4"/>
<gene>
    <name evidence="2" type="ORF">PGT21_003638</name>
</gene>
<reference evidence="2 3" key="1">
    <citation type="submission" date="2019-05" db="EMBL/GenBank/DDBJ databases">
        <title>Emergence of the Ug99 lineage of the wheat stem rust pathogen through somatic hybridization.</title>
        <authorList>
            <person name="Li F."/>
            <person name="Upadhyaya N.M."/>
            <person name="Sperschneider J."/>
            <person name="Matny O."/>
            <person name="Nguyen-Phuc H."/>
            <person name="Mago R."/>
            <person name="Raley C."/>
            <person name="Miller M.E."/>
            <person name="Silverstein K.A.T."/>
            <person name="Henningsen E."/>
            <person name="Hirsch C.D."/>
            <person name="Visser B."/>
            <person name="Pretorius Z.A."/>
            <person name="Steffenson B.J."/>
            <person name="Schwessinger B."/>
            <person name="Dodds P.N."/>
            <person name="Figueroa M."/>
        </authorList>
    </citation>
    <scope>NUCLEOTIDE SEQUENCE [LARGE SCALE GENOMIC DNA]</scope>
    <source>
        <strain evidence="2">21-0</strain>
    </source>
</reference>
<accession>A0A5B0MET4</accession>
<evidence type="ECO:0000313" key="2">
    <source>
        <dbReference type="EMBL" id="KAA1074390.1"/>
    </source>
</evidence>
<feature type="compositionally biased region" description="Basic and acidic residues" evidence="1">
    <location>
        <begin position="50"/>
        <end position="68"/>
    </location>
</feature>
<feature type="region of interest" description="Disordered" evidence="1">
    <location>
        <begin position="25"/>
        <end position="68"/>
    </location>
</feature>
<keyword evidence="3" id="KW-1185">Reference proteome</keyword>
<evidence type="ECO:0000256" key="1">
    <source>
        <dbReference type="SAM" id="MobiDB-lite"/>
    </source>
</evidence>
<dbReference type="OrthoDB" id="427030at2759"/>
<name>A0A5B0MET4_PUCGR</name>
<dbReference type="EMBL" id="VSWC01000157">
    <property type="protein sequence ID" value="KAA1074390.1"/>
    <property type="molecule type" value="Genomic_DNA"/>
</dbReference>
<protein>
    <submittedName>
        <fullName evidence="2">Uncharacterized protein</fullName>
    </submittedName>
</protein>
<comment type="caution">
    <text evidence="2">The sequence shown here is derived from an EMBL/GenBank/DDBJ whole genome shotgun (WGS) entry which is preliminary data.</text>
</comment>
<evidence type="ECO:0000313" key="3">
    <source>
        <dbReference type="Proteomes" id="UP000324748"/>
    </source>
</evidence>
<sequence length="205" mass="21992">MRMHLPESSRPLLCGWQAATLASSSSSTTHIYGQPRSLSPAVLDPTTTEDPSRKRPRGKEGQPKLRCDHCRRSSSSIAPCGPISSTPIVPKARNHTCVPTPTAASRLPTPLDCANTNAPTSPTDTLASITTVSITQASRSSNAPSLVGLTSSVTLVIRIRSDVPSRTAVGTRNHSSLFDRSNSICKSIILLPNRTEREKKKKTNQ</sequence>
<organism evidence="2 3">
    <name type="scientific">Puccinia graminis f. sp. tritici</name>
    <dbReference type="NCBI Taxonomy" id="56615"/>
    <lineage>
        <taxon>Eukaryota</taxon>
        <taxon>Fungi</taxon>
        <taxon>Dikarya</taxon>
        <taxon>Basidiomycota</taxon>
        <taxon>Pucciniomycotina</taxon>
        <taxon>Pucciniomycetes</taxon>
        <taxon>Pucciniales</taxon>
        <taxon>Pucciniaceae</taxon>
        <taxon>Puccinia</taxon>
    </lineage>
</organism>
<dbReference type="Proteomes" id="UP000324748">
    <property type="component" value="Unassembled WGS sequence"/>
</dbReference>
<proteinExistence type="predicted"/>